<evidence type="ECO:0000256" key="1">
    <source>
        <dbReference type="SAM" id="MobiDB-lite"/>
    </source>
</evidence>
<reference evidence="3" key="1">
    <citation type="journal article" date="2015" name="Proc. Natl. Acad. Sci. U.S.A.">
        <title>Genome sequencing of adzuki bean (Vigna angularis) provides insight into high starch and low fat accumulation and domestication.</title>
        <authorList>
            <person name="Yang K."/>
            <person name="Tian Z."/>
            <person name="Chen C."/>
            <person name="Luo L."/>
            <person name="Zhao B."/>
            <person name="Wang Z."/>
            <person name="Yu L."/>
            <person name="Li Y."/>
            <person name="Sun Y."/>
            <person name="Li W."/>
            <person name="Chen Y."/>
            <person name="Li Y."/>
            <person name="Zhang Y."/>
            <person name="Ai D."/>
            <person name="Zhao J."/>
            <person name="Shang C."/>
            <person name="Ma Y."/>
            <person name="Wu B."/>
            <person name="Wang M."/>
            <person name="Gao L."/>
            <person name="Sun D."/>
            <person name="Zhang P."/>
            <person name="Guo F."/>
            <person name="Wang W."/>
            <person name="Li Y."/>
            <person name="Wang J."/>
            <person name="Varshney R.K."/>
            <person name="Wang J."/>
            <person name="Ling H.Q."/>
            <person name="Wan P."/>
        </authorList>
    </citation>
    <scope>NUCLEOTIDE SEQUENCE</scope>
    <source>
        <strain evidence="3">cv. Jingnong 6</strain>
    </source>
</reference>
<feature type="compositionally biased region" description="Basic and acidic residues" evidence="1">
    <location>
        <begin position="69"/>
        <end position="84"/>
    </location>
</feature>
<dbReference type="EMBL" id="KQ258371">
    <property type="protein sequence ID" value="KOM27450.1"/>
    <property type="molecule type" value="Genomic_DNA"/>
</dbReference>
<accession>A0A0L9TA45</accession>
<sequence length="126" mass="12622">MEALVGVAMGVAAAGRRVLGLGCVRGWVGEVDVGREGEGVAVEKVDVEGVGGRVEVAVAVAVGEDASGEEGKGEQGREDFDGHGFLEKLPGEGNVVVEADVGDEMVCEVDGREGDAGGVEGGVDLN</sequence>
<name>A0A0L9TA45_PHAAN</name>
<evidence type="ECO:0000313" key="2">
    <source>
        <dbReference type="EMBL" id="KOM27450.1"/>
    </source>
</evidence>
<protein>
    <submittedName>
        <fullName evidence="2">Uncharacterized protein</fullName>
    </submittedName>
</protein>
<proteinExistence type="predicted"/>
<dbReference type="Proteomes" id="UP000053144">
    <property type="component" value="Unassembled WGS sequence"/>
</dbReference>
<dbReference type="Gramene" id="KOM27450">
    <property type="protein sequence ID" value="KOM27450"/>
    <property type="gene ID" value="LR48_Vigan406s026000"/>
</dbReference>
<organism evidence="2 3">
    <name type="scientific">Phaseolus angularis</name>
    <name type="common">Azuki bean</name>
    <name type="synonym">Vigna angularis</name>
    <dbReference type="NCBI Taxonomy" id="3914"/>
    <lineage>
        <taxon>Eukaryota</taxon>
        <taxon>Viridiplantae</taxon>
        <taxon>Streptophyta</taxon>
        <taxon>Embryophyta</taxon>
        <taxon>Tracheophyta</taxon>
        <taxon>Spermatophyta</taxon>
        <taxon>Magnoliopsida</taxon>
        <taxon>eudicotyledons</taxon>
        <taxon>Gunneridae</taxon>
        <taxon>Pentapetalae</taxon>
        <taxon>rosids</taxon>
        <taxon>fabids</taxon>
        <taxon>Fabales</taxon>
        <taxon>Fabaceae</taxon>
        <taxon>Papilionoideae</taxon>
        <taxon>50 kb inversion clade</taxon>
        <taxon>NPAAA clade</taxon>
        <taxon>indigoferoid/millettioid clade</taxon>
        <taxon>Phaseoleae</taxon>
        <taxon>Vigna</taxon>
    </lineage>
</organism>
<evidence type="ECO:0000313" key="3">
    <source>
        <dbReference type="Proteomes" id="UP000053144"/>
    </source>
</evidence>
<feature type="region of interest" description="Disordered" evidence="1">
    <location>
        <begin position="65"/>
        <end position="84"/>
    </location>
</feature>
<gene>
    <name evidence="2" type="ORF">LR48_Vigan406s026000</name>
</gene>
<dbReference type="AlphaFoldDB" id="A0A0L9TA45"/>